<protein>
    <submittedName>
        <fullName evidence="2">Uncharacterized protein</fullName>
    </submittedName>
</protein>
<evidence type="ECO:0000313" key="3">
    <source>
        <dbReference type="Proteomes" id="UP001139384"/>
    </source>
</evidence>
<sequence>MHTDIETADSLGMVDAAAAGRWFTEALNEGLARATAQRGRTAAGRPPTGRFSAGHAPADGRGPGTEPAAPFPTAVLTAFEASLARALTTAELHDGTLRAALSREARRVLFAVGGGPAELSAGHRALVSALVLECLVLVLAENPSAVDASVRLHSLARELGRSTRAALPRTSFP</sequence>
<feature type="compositionally biased region" description="Low complexity" evidence="1">
    <location>
        <begin position="34"/>
        <end position="45"/>
    </location>
</feature>
<comment type="caution">
    <text evidence="2">The sequence shown here is derived from an EMBL/GenBank/DDBJ whole genome shotgun (WGS) entry which is preliminary data.</text>
</comment>
<keyword evidence="3" id="KW-1185">Reference proteome</keyword>
<dbReference type="AlphaFoldDB" id="A0A9X1PX38"/>
<name>A0A9X1PX38_STRM4</name>
<evidence type="ECO:0000256" key="1">
    <source>
        <dbReference type="SAM" id="MobiDB-lite"/>
    </source>
</evidence>
<gene>
    <name evidence="2" type="ORF">L0P92_13790</name>
</gene>
<dbReference type="RefSeq" id="WP_234762890.1">
    <property type="nucleotide sequence ID" value="NZ_JAKEIP010000041.1"/>
</dbReference>
<organism evidence="2 3">
    <name type="scientific">Streptomyces muensis</name>
    <dbReference type="NCBI Taxonomy" id="1077944"/>
    <lineage>
        <taxon>Bacteria</taxon>
        <taxon>Bacillati</taxon>
        <taxon>Actinomycetota</taxon>
        <taxon>Actinomycetes</taxon>
        <taxon>Kitasatosporales</taxon>
        <taxon>Streptomycetaceae</taxon>
        <taxon>Streptomyces</taxon>
    </lineage>
</organism>
<feature type="region of interest" description="Disordered" evidence="1">
    <location>
        <begin position="34"/>
        <end position="65"/>
    </location>
</feature>
<accession>A0A9X1PX38</accession>
<dbReference type="Proteomes" id="UP001139384">
    <property type="component" value="Unassembled WGS sequence"/>
</dbReference>
<evidence type="ECO:0000313" key="2">
    <source>
        <dbReference type="EMBL" id="MCF1594631.1"/>
    </source>
</evidence>
<proteinExistence type="predicted"/>
<dbReference type="EMBL" id="JAKEIP010000041">
    <property type="protein sequence ID" value="MCF1594631.1"/>
    <property type="molecule type" value="Genomic_DNA"/>
</dbReference>
<reference evidence="2" key="1">
    <citation type="submission" date="2022-01" db="EMBL/GenBank/DDBJ databases">
        <title>Draft Genome Sequences of Seven Type Strains of the Genus Streptomyces.</title>
        <authorList>
            <person name="Aziz S."/>
            <person name="Coretto E."/>
            <person name="Chronakova A."/>
            <person name="Sproer C."/>
            <person name="Huber K."/>
            <person name="Nouioui I."/>
            <person name="Gross H."/>
        </authorList>
    </citation>
    <scope>NUCLEOTIDE SEQUENCE</scope>
    <source>
        <strain evidence="2">DSM 103493</strain>
    </source>
</reference>